<reference evidence="10 11" key="1">
    <citation type="journal article" date="2015" name="Int. J. Syst. Evol. Microbiol.">
        <title>Youhaiella tibetensis gen. nov., sp. nov., isolated from subsurface sediment.</title>
        <authorList>
            <person name="Wang Y.X."/>
            <person name="Huang F.Q."/>
            <person name="Nogi Y."/>
            <person name="Pang S.J."/>
            <person name="Wang P.K."/>
            <person name="Lv J."/>
        </authorList>
    </citation>
    <scope>NUCLEOTIDE SEQUENCE [LARGE SCALE GENOMIC DNA]</scope>
    <source>
        <strain evidence="11">fig4</strain>
    </source>
</reference>
<name>A0A5B9DKM0_9HYPH</name>
<dbReference type="PANTHER" id="PTHR30489">
    <property type="entry name" value="LIPOPROTEIN-RELEASING SYSTEM TRANSMEMBRANE PROTEIN LOLE"/>
    <property type="match status" value="1"/>
</dbReference>
<feature type="transmembrane region" description="Helical" evidence="7">
    <location>
        <begin position="655"/>
        <end position="678"/>
    </location>
</feature>
<accession>A0A5B9DKM0</accession>
<evidence type="ECO:0000256" key="1">
    <source>
        <dbReference type="ARBA" id="ARBA00004651"/>
    </source>
</evidence>
<evidence type="ECO:0000259" key="8">
    <source>
        <dbReference type="Pfam" id="PF02687"/>
    </source>
</evidence>
<evidence type="ECO:0000259" key="9">
    <source>
        <dbReference type="Pfam" id="PF12704"/>
    </source>
</evidence>
<dbReference type="InterPro" id="IPR003838">
    <property type="entry name" value="ABC3_permease_C"/>
</dbReference>
<feature type="transmembrane region" description="Helical" evidence="7">
    <location>
        <begin position="317"/>
        <end position="340"/>
    </location>
</feature>
<evidence type="ECO:0000313" key="10">
    <source>
        <dbReference type="EMBL" id="QEE19790.1"/>
    </source>
</evidence>
<comment type="subcellular location">
    <subcellularLocation>
        <location evidence="1">Cell membrane</location>
        <topology evidence="1">Multi-pass membrane protein</topology>
    </subcellularLocation>
</comment>
<keyword evidence="6 7" id="KW-0472">Membrane</keyword>
<evidence type="ECO:0000256" key="7">
    <source>
        <dbReference type="SAM" id="Phobius"/>
    </source>
</evidence>
<feature type="transmembrane region" description="Helical" evidence="7">
    <location>
        <begin position="751"/>
        <end position="770"/>
    </location>
</feature>
<keyword evidence="4 7" id="KW-0812">Transmembrane</keyword>
<comment type="similarity">
    <text evidence="2">Belongs to the ABC-4 integral membrane protein family. LolC/E subfamily.</text>
</comment>
<gene>
    <name evidence="10" type="ORF">FNA67_06205</name>
</gene>
<keyword evidence="5 7" id="KW-1133">Transmembrane helix</keyword>
<dbReference type="Proteomes" id="UP000321062">
    <property type="component" value="Chromosome"/>
</dbReference>
<feature type="domain" description="MacB-like periplasmic core" evidence="9">
    <location>
        <begin position="19"/>
        <end position="234"/>
    </location>
</feature>
<organism evidence="10 11">
    <name type="scientific">Paradevosia tibetensis</name>
    <dbReference type="NCBI Taxonomy" id="1447062"/>
    <lineage>
        <taxon>Bacteria</taxon>
        <taxon>Pseudomonadati</taxon>
        <taxon>Pseudomonadota</taxon>
        <taxon>Alphaproteobacteria</taxon>
        <taxon>Hyphomicrobiales</taxon>
        <taxon>Devosiaceae</taxon>
        <taxon>Paradevosia</taxon>
    </lineage>
</organism>
<keyword evidence="11" id="KW-1185">Reference proteome</keyword>
<proteinExistence type="inferred from homology"/>
<dbReference type="AlphaFoldDB" id="A0A5B9DKM0"/>
<dbReference type="GO" id="GO:0044874">
    <property type="term" value="P:lipoprotein localization to outer membrane"/>
    <property type="evidence" value="ECO:0007669"/>
    <property type="project" value="TreeGrafter"/>
</dbReference>
<dbReference type="OrthoDB" id="5137249at2"/>
<dbReference type="InterPro" id="IPR051447">
    <property type="entry name" value="Lipoprotein-release_system"/>
</dbReference>
<feature type="transmembrane region" description="Helical" evidence="7">
    <location>
        <begin position="361"/>
        <end position="385"/>
    </location>
</feature>
<dbReference type="Pfam" id="PF12704">
    <property type="entry name" value="MacB_PCD"/>
    <property type="match status" value="1"/>
</dbReference>
<dbReference type="GO" id="GO:0098797">
    <property type="term" value="C:plasma membrane protein complex"/>
    <property type="evidence" value="ECO:0007669"/>
    <property type="project" value="TreeGrafter"/>
</dbReference>
<evidence type="ECO:0000313" key="11">
    <source>
        <dbReference type="Proteomes" id="UP000321062"/>
    </source>
</evidence>
<dbReference type="EMBL" id="CP041690">
    <property type="protein sequence ID" value="QEE19790.1"/>
    <property type="molecule type" value="Genomic_DNA"/>
</dbReference>
<feature type="transmembrane region" description="Helical" evidence="7">
    <location>
        <begin position="435"/>
        <end position="455"/>
    </location>
</feature>
<feature type="transmembrane region" description="Helical" evidence="7">
    <location>
        <begin position="710"/>
        <end position="731"/>
    </location>
</feature>
<feature type="transmembrane region" description="Helical" evidence="7">
    <location>
        <begin position="20"/>
        <end position="43"/>
    </location>
</feature>
<evidence type="ECO:0000256" key="2">
    <source>
        <dbReference type="ARBA" id="ARBA00005236"/>
    </source>
</evidence>
<evidence type="ECO:0000256" key="3">
    <source>
        <dbReference type="ARBA" id="ARBA00022475"/>
    </source>
</evidence>
<evidence type="ECO:0000256" key="6">
    <source>
        <dbReference type="ARBA" id="ARBA00023136"/>
    </source>
</evidence>
<dbReference type="Pfam" id="PF02687">
    <property type="entry name" value="FtsX"/>
    <property type="match status" value="2"/>
</dbReference>
<dbReference type="InterPro" id="IPR025857">
    <property type="entry name" value="MacB_PCD"/>
</dbReference>
<feature type="domain" description="ABC3 transporter permease C-terminal" evidence="8">
    <location>
        <begin position="662"/>
        <end position="778"/>
    </location>
</feature>
<sequence>MSALHRKLLRDAARLWAQVLAISLVLAAGVATLIVGTGAYASLAQTRDAYYRSSSFADIFANVTRAPNALNEQIRSIPGVRGSETRIVEAALADVPGMSQPASVELISLPDLGAQSLNKVHVRRGRLPAKDSHDEAAVSERFAMAHDMQIGDKLSVVANGRWREIRVTGIVLSPEFIYAIGPGDIFPDDRRFGVLWMSESMMAAAYDMQDAFSSVLVDVTPGVDTRRVIERIDTLLKPFGTQGAYGRDQQISYRFLYAELRQLQAMSWVLPPIFLAVAAFLVGMTLSRLVTLEREQVGLLKALGYGKWAVARHYVEFAIIVGIVGLVIGLGAGVVLGQRLTRLYAQYYSFPFLSFSGDARIYVLAAFASIGAVVIGAGRSALAVASLPPSVAMLPQPPSRYSRTFGTNTPALASGGMALVMVIRHLVHSPLRTAGAVMGVVLATAVLVASLWSFGSTDFLIDFTFFKAQRQSATVTFGKPLPPSAALDLARLPGVSRVEPIRVVPAVLRNGIHERRVAVEGRVAGADLSRSLDTELRPVEAPGSGLMLSSALAAALAVAPGDTVELEPLIGVRESKLVPVVSVVESYIGLGATMRLEALERLLGGAVTIGGADIRLDPSREDAFFASVKHVPTVASVSLLRLALTKFRETLAQNVLVMVAIYVGFAGIIAFGVIYNFARISLSEQGRELASLRVLGFSSREVAAVLYRELAIILLVSQPIGWLLGYGLGSAVARGFSTELYRIPLIIGPDVYAWASICVVGSGLLSFVLIGRRIRRLDLIAVLKTRE</sequence>
<feature type="transmembrane region" description="Helical" evidence="7">
    <location>
        <begin position="405"/>
        <end position="423"/>
    </location>
</feature>
<evidence type="ECO:0000256" key="5">
    <source>
        <dbReference type="ARBA" id="ARBA00022989"/>
    </source>
</evidence>
<dbReference type="RefSeq" id="WP_147655423.1">
    <property type="nucleotide sequence ID" value="NZ_BMFM01000001.1"/>
</dbReference>
<feature type="domain" description="ABC3 transporter permease C-terminal" evidence="8">
    <location>
        <begin position="273"/>
        <end position="384"/>
    </location>
</feature>
<evidence type="ECO:0000256" key="4">
    <source>
        <dbReference type="ARBA" id="ARBA00022692"/>
    </source>
</evidence>
<keyword evidence="3" id="KW-1003">Cell membrane</keyword>
<dbReference type="PANTHER" id="PTHR30489:SF0">
    <property type="entry name" value="LIPOPROTEIN-RELEASING SYSTEM TRANSMEMBRANE PROTEIN LOLE"/>
    <property type="match status" value="1"/>
</dbReference>
<feature type="transmembrane region" description="Helical" evidence="7">
    <location>
        <begin position="268"/>
        <end position="290"/>
    </location>
</feature>
<protein>
    <submittedName>
        <fullName evidence="10">FtsX-like permease family protein</fullName>
    </submittedName>
</protein>
<dbReference type="KEGG" id="yti:FNA67_06205"/>